<dbReference type="InterPro" id="IPR006619">
    <property type="entry name" value="PGRP_domain_met/bac"/>
</dbReference>
<dbReference type="CDD" id="cd06583">
    <property type="entry name" value="PGRP"/>
    <property type="match status" value="1"/>
</dbReference>
<dbReference type="GO" id="GO:0008270">
    <property type="term" value="F:zinc ion binding"/>
    <property type="evidence" value="ECO:0007669"/>
    <property type="project" value="InterPro"/>
</dbReference>
<organism evidence="10 11">
    <name type="scientific">Polypedilum vanderplanki</name>
    <name type="common">Sleeping chironomid midge</name>
    <dbReference type="NCBI Taxonomy" id="319348"/>
    <lineage>
        <taxon>Eukaryota</taxon>
        <taxon>Metazoa</taxon>
        <taxon>Ecdysozoa</taxon>
        <taxon>Arthropoda</taxon>
        <taxon>Hexapoda</taxon>
        <taxon>Insecta</taxon>
        <taxon>Pterygota</taxon>
        <taxon>Neoptera</taxon>
        <taxon>Endopterygota</taxon>
        <taxon>Diptera</taxon>
        <taxon>Nematocera</taxon>
        <taxon>Chironomoidea</taxon>
        <taxon>Chironomidae</taxon>
        <taxon>Chironominae</taxon>
        <taxon>Polypedilum</taxon>
        <taxon>Polypedilum</taxon>
    </lineage>
</organism>
<dbReference type="InterPro" id="IPR036505">
    <property type="entry name" value="Amidase/PGRP_sf"/>
</dbReference>
<dbReference type="GO" id="GO:0009253">
    <property type="term" value="P:peptidoglycan catabolic process"/>
    <property type="evidence" value="ECO:0007669"/>
    <property type="project" value="InterPro"/>
</dbReference>
<evidence type="ECO:0000256" key="6">
    <source>
        <dbReference type="PIRNR" id="PIRNR037945"/>
    </source>
</evidence>
<dbReference type="InterPro" id="IPR015510">
    <property type="entry name" value="PGRP"/>
</dbReference>
<dbReference type="PIRSF" id="PIRSF037945">
    <property type="entry name" value="PGRPs"/>
    <property type="match status" value="1"/>
</dbReference>
<evidence type="ECO:0000256" key="7">
    <source>
        <dbReference type="SAM" id="SignalP"/>
    </source>
</evidence>
<dbReference type="OrthoDB" id="10001926at2759"/>
<keyword evidence="11" id="KW-1185">Reference proteome</keyword>
<feature type="domain" description="Peptidoglycan recognition protein family" evidence="9">
    <location>
        <begin position="35"/>
        <end position="178"/>
    </location>
</feature>
<dbReference type="Gene3D" id="3.40.80.10">
    <property type="entry name" value="Peptidoglycan recognition protein-like"/>
    <property type="match status" value="1"/>
</dbReference>
<feature type="chain" id="PRO_5039928699" description="Peptidoglycan-recognition protein" evidence="7">
    <location>
        <begin position="25"/>
        <end position="212"/>
    </location>
</feature>
<name>A0A9J6BNL9_POLVA</name>
<protein>
    <recommendedName>
        <fullName evidence="6">Peptidoglycan-recognition protein</fullName>
    </recommendedName>
</protein>
<evidence type="ECO:0000256" key="1">
    <source>
        <dbReference type="ARBA" id="ARBA00007553"/>
    </source>
</evidence>
<dbReference type="EMBL" id="JADBJN010000003">
    <property type="protein sequence ID" value="KAG5671295.1"/>
    <property type="molecule type" value="Genomic_DNA"/>
</dbReference>
<dbReference type="GO" id="GO:0008745">
    <property type="term" value="F:N-acetylmuramoyl-L-alanine amidase activity"/>
    <property type="evidence" value="ECO:0007669"/>
    <property type="project" value="InterPro"/>
</dbReference>
<dbReference type="FunFam" id="3.40.80.10:FF:000001">
    <property type="entry name" value="Peptidoglycan recognition protein 1"/>
    <property type="match status" value="1"/>
</dbReference>
<keyword evidence="3 7" id="KW-0732">Signal</keyword>
<gene>
    <name evidence="10" type="ORF">PVAND_001500</name>
</gene>
<dbReference type="SMART" id="SM00701">
    <property type="entry name" value="PGRP"/>
    <property type="match status" value="1"/>
</dbReference>
<keyword evidence="2 6" id="KW-0399">Innate immunity</keyword>
<evidence type="ECO:0000256" key="5">
    <source>
        <dbReference type="ARBA" id="ARBA00023157"/>
    </source>
</evidence>
<dbReference type="PANTHER" id="PTHR11022">
    <property type="entry name" value="PEPTIDOGLYCAN RECOGNITION PROTEIN"/>
    <property type="match status" value="1"/>
</dbReference>
<evidence type="ECO:0000256" key="3">
    <source>
        <dbReference type="ARBA" id="ARBA00022729"/>
    </source>
</evidence>
<evidence type="ECO:0000256" key="2">
    <source>
        <dbReference type="ARBA" id="ARBA00022588"/>
    </source>
</evidence>
<comment type="similarity">
    <text evidence="1 6">Belongs to the N-acetylmuramoyl-L-alanine amidase 2 family.</text>
</comment>
<dbReference type="PANTHER" id="PTHR11022:SF77">
    <property type="entry name" value="PEPTIDOGLYCAN-RECOGNITION PROTEIN LB"/>
    <property type="match status" value="1"/>
</dbReference>
<evidence type="ECO:0000259" key="8">
    <source>
        <dbReference type="SMART" id="SM00644"/>
    </source>
</evidence>
<dbReference type="InterPro" id="IPR017331">
    <property type="entry name" value="Peptidoglycan_recognition"/>
</dbReference>
<dbReference type="GO" id="GO:0045087">
    <property type="term" value="P:innate immune response"/>
    <property type="evidence" value="ECO:0007669"/>
    <property type="project" value="UniProtKB-KW"/>
</dbReference>
<keyword evidence="4 6" id="KW-0391">Immunity</keyword>
<reference evidence="10" key="1">
    <citation type="submission" date="2021-03" db="EMBL/GenBank/DDBJ databases">
        <title>Chromosome level genome of the anhydrobiotic midge Polypedilum vanderplanki.</title>
        <authorList>
            <person name="Yoshida Y."/>
            <person name="Kikawada T."/>
            <person name="Gusev O."/>
        </authorList>
    </citation>
    <scope>NUCLEOTIDE SEQUENCE</scope>
    <source>
        <strain evidence="10">NIAS01</strain>
        <tissue evidence="10">Whole body or cell culture</tissue>
    </source>
</reference>
<dbReference type="InterPro" id="IPR002502">
    <property type="entry name" value="Amidase_domain"/>
</dbReference>
<dbReference type="GO" id="GO:0042834">
    <property type="term" value="F:peptidoglycan binding"/>
    <property type="evidence" value="ECO:0007669"/>
    <property type="project" value="InterPro"/>
</dbReference>
<keyword evidence="5" id="KW-1015">Disulfide bond</keyword>
<evidence type="ECO:0000313" key="10">
    <source>
        <dbReference type="EMBL" id="KAG5671295.1"/>
    </source>
</evidence>
<dbReference type="Pfam" id="PF01510">
    <property type="entry name" value="Amidase_2"/>
    <property type="match status" value="1"/>
</dbReference>
<sequence>MKWTFVLSMYLTILISSKVGEINSCRMLNAINTNISFVGRNEWGARDPKLVEKFSGQIPFVIIHHSYRPAVSFDSAECGKAMRIMQDMHQLTNDWNDIGYSFAICGDGKIYQGRGYNVIGAHAPRYNDKSIGICLIGDWRFELPPEQMLKATKDLIAYSLENGYLSPNYKVLGHRQVRATECPGQRLYEEIATWDHYSKTPSGPSDTNIPPY</sequence>
<feature type="domain" description="N-acetylmuramoyl-L-alanine amidase" evidence="8">
    <location>
        <begin position="45"/>
        <end position="184"/>
    </location>
</feature>
<dbReference type="Proteomes" id="UP001107558">
    <property type="component" value="Chromosome 3"/>
</dbReference>
<dbReference type="SMART" id="SM00644">
    <property type="entry name" value="Ami_2"/>
    <property type="match status" value="1"/>
</dbReference>
<feature type="signal peptide" evidence="7">
    <location>
        <begin position="1"/>
        <end position="24"/>
    </location>
</feature>
<dbReference type="AlphaFoldDB" id="A0A9J6BNL9"/>
<comment type="caution">
    <text evidence="10">The sequence shown here is derived from an EMBL/GenBank/DDBJ whole genome shotgun (WGS) entry which is preliminary data.</text>
</comment>
<evidence type="ECO:0000256" key="4">
    <source>
        <dbReference type="ARBA" id="ARBA00022859"/>
    </source>
</evidence>
<accession>A0A9J6BNL9</accession>
<proteinExistence type="inferred from homology"/>
<evidence type="ECO:0000259" key="9">
    <source>
        <dbReference type="SMART" id="SM00701"/>
    </source>
</evidence>
<evidence type="ECO:0000313" key="11">
    <source>
        <dbReference type="Proteomes" id="UP001107558"/>
    </source>
</evidence>
<dbReference type="SUPFAM" id="SSF55846">
    <property type="entry name" value="N-acetylmuramoyl-L-alanine amidase-like"/>
    <property type="match status" value="1"/>
</dbReference>